<protein>
    <submittedName>
        <fullName evidence="2">HD domain-containing protein</fullName>
    </submittedName>
</protein>
<dbReference type="RefSeq" id="WP_236334735.1">
    <property type="nucleotide sequence ID" value="NZ_JAKIJS010000001.1"/>
</dbReference>
<gene>
    <name evidence="2" type="ORF">L2716_11495</name>
</gene>
<reference evidence="2 3" key="1">
    <citation type="submission" date="2022-01" db="EMBL/GenBank/DDBJ databases">
        <title>Alkalihalobacillus sp. EGI L200015, a novel bacterium isolated from a salt lake sediment.</title>
        <authorList>
            <person name="Gao L."/>
            <person name="Fang B.-Z."/>
            <person name="Li W.-J."/>
        </authorList>
    </citation>
    <scope>NUCLEOTIDE SEQUENCE [LARGE SCALE GENOMIC DNA]</scope>
    <source>
        <strain evidence="2 3">KCTC 12718</strain>
    </source>
</reference>
<evidence type="ECO:0000313" key="2">
    <source>
        <dbReference type="EMBL" id="MCF6138352.1"/>
    </source>
</evidence>
<name>A0ABS9H3D3_9BACL</name>
<organism evidence="2 3">
    <name type="scientific">Pseudalkalibacillus berkeleyi</name>
    <dbReference type="NCBI Taxonomy" id="1069813"/>
    <lineage>
        <taxon>Bacteria</taxon>
        <taxon>Bacillati</taxon>
        <taxon>Bacillota</taxon>
        <taxon>Bacilli</taxon>
        <taxon>Bacillales</taxon>
        <taxon>Fictibacillaceae</taxon>
        <taxon>Pseudalkalibacillus</taxon>
    </lineage>
</organism>
<dbReference type="PANTHER" id="PTHR46246">
    <property type="entry name" value="GUANOSINE-3',5'-BIS(DIPHOSPHATE) 3'-PYROPHOSPHOHYDROLASE MESH1"/>
    <property type="match status" value="1"/>
</dbReference>
<accession>A0ABS9H3D3</accession>
<dbReference type="Pfam" id="PF13328">
    <property type="entry name" value="HD_4"/>
    <property type="match status" value="1"/>
</dbReference>
<dbReference type="InterPro" id="IPR052194">
    <property type="entry name" value="MESH1"/>
</dbReference>
<dbReference type="EMBL" id="JAKIJS010000001">
    <property type="protein sequence ID" value="MCF6138352.1"/>
    <property type="molecule type" value="Genomic_DNA"/>
</dbReference>
<dbReference type="Proteomes" id="UP001649381">
    <property type="component" value="Unassembled WGS sequence"/>
</dbReference>
<feature type="domain" description="HD/PDEase" evidence="1">
    <location>
        <begin position="23"/>
        <end position="129"/>
    </location>
</feature>
<proteinExistence type="predicted"/>
<keyword evidence="3" id="KW-1185">Reference proteome</keyword>
<comment type="caution">
    <text evidence="2">The sequence shown here is derived from an EMBL/GenBank/DDBJ whole genome shotgun (WGS) entry which is preliminary data.</text>
</comment>
<dbReference type="InterPro" id="IPR003607">
    <property type="entry name" value="HD/PDEase_dom"/>
</dbReference>
<dbReference type="SUPFAM" id="SSF109604">
    <property type="entry name" value="HD-domain/PDEase-like"/>
    <property type="match status" value="1"/>
</dbReference>
<dbReference type="Gene3D" id="1.10.3210.10">
    <property type="entry name" value="Hypothetical protein af1432"/>
    <property type="match status" value="1"/>
</dbReference>
<dbReference type="PANTHER" id="PTHR46246:SF1">
    <property type="entry name" value="GUANOSINE-3',5'-BIS(DIPHOSPHATE) 3'-PYROPHOSPHOHYDROLASE MESH1"/>
    <property type="match status" value="1"/>
</dbReference>
<dbReference type="SMART" id="SM00471">
    <property type="entry name" value="HDc"/>
    <property type="match status" value="1"/>
</dbReference>
<sequence>MSKLKAAEEIAIKAHEGQFRKLSGESYVVHPIAVAKILHEAGLPEDIVIAGFLHDTVEDTALEYEDIEQAFGLEVVRIVKGNTEDKTKSWDERKQNTVEYIKNATFDVKALIVADKLDNLKSLIEYYESDGDQIWEQFKGNKEKQSWYYRSVAENALIGLEDVAVPEYFHTYKKLANDFFGKV</sequence>
<evidence type="ECO:0000313" key="3">
    <source>
        <dbReference type="Proteomes" id="UP001649381"/>
    </source>
</evidence>
<dbReference type="CDD" id="cd00077">
    <property type="entry name" value="HDc"/>
    <property type="match status" value="1"/>
</dbReference>
<evidence type="ECO:0000259" key="1">
    <source>
        <dbReference type="SMART" id="SM00471"/>
    </source>
</evidence>